<protein>
    <submittedName>
        <fullName evidence="2">Uncharacterized protein</fullName>
    </submittedName>
</protein>
<sequence length="95" mass="10837">MTPSEQQIARLQEKLLLLVKQQQRLRSENAELRQQLAQATDDRQALAVQVQDLQQAVALMKLAAGSLNDTEKRAFEKQVNKFIREIDKVIAHLST</sequence>
<evidence type="ECO:0000313" key="2">
    <source>
        <dbReference type="EMBL" id="TCZ73661.1"/>
    </source>
</evidence>
<keyword evidence="1" id="KW-0175">Coiled coil</keyword>
<comment type="caution">
    <text evidence="2">The sequence shown here is derived from an EMBL/GenBank/DDBJ whole genome shotgun (WGS) entry which is preliminary data.</text>
</comment>
<dbReference type="AlphaFoldDB" id="A0A4R4E6K3"/>
<reference evidence="2 3" key="1">
    <citation type="submission" date="2019-03" db="EMBL/GenBank/DDBJ databases">
        <authorList>
            <person name="Kim M.K.M."/>
        </authorList>
    </citation>
    <scope>NUCLEOTIDE SEQUENCE [LARGE SCALE GENOMIC DNA]</scope>
    <source>
        <strain evidence="2 3">17J68-15</strain>
    </source>
</reference>
<gene>
    <name evidence="2" type="ORF">E0486_05100</name>
</gene>
<feature type="coiled-coil region" evidence="1">
    <location>
        <begin position="8"/>
        <end position="56"/>
    </location>
</feature>
<name>A0A4R4E6K3_9BACT</name>
<dbReference type="RefSeq" id="WP_131851066.1">
    <property type="nucleotide sequence ID" value="NZ_SKFH01000005.1"/>
</dbReference>
<proteinExistence type="predicted"/>
<dbReference type="OrthoDB" id="1467932at2"/>
<keyword evidence="3" id="KW-1185">Reference proteome</keyword>
<accession>A0A4R4E6K3</accession>
<organism evidence="2 3">
    <name type="scientific">Flaviaesturariibacter aridisoli</name>
    <dbReference type="NCBI Taxonomy" id="2545761"/>
    <lineage>
        <taxon>Bacteria</taxon>
        <taxon>Pseudomonadati</taxon>
        <taxon>Bacteroidota</taxon>
        <taxon>Chitinophagia</taxon>
        <taxon>Chitinophagales</taxon>
        <taxon>Chitinophagaceae</taxon>
        <taxon>Flaviaestuariibacter</taxon>
    </lineage>
</organism>
<evidence type="ECO:0000313" key="3">
    <source>
        <dbReference type="Proteomes" id="UP000295164"/>
    </source>
</evidence>
<evidence type="ECO:0000256" key="1">
    <source>
        <dbReference type="SAM" id="Coils"/>
    </source>
</evidence>
<dbReference type="EMBL" id="SKFH01000005">
    <property type="protein sequence ID" value="TCZ73661.1"/>
    <property type="molecule type" value="Genomic_DNA"/>
</dbReference>
<dbReference type="Proteomes" id="UP000295164">
    <property type="component" value="Unassembled WGS sequence"/>
</dbReference>